<dbReference type="CDD" id="cd00093">
    <property type="entry name" value="HTH_XRE"/>
    <property type="match status" value="1"/>
</dbReference>
<sequence length="184" mass="20401">MLPRLEYIKQARIRLGITQRKLAALTGVSTSMINQIESGRCKPSYDTARKIFEILGSLEGRTSMKAGDICSRRLISVQRDEKLHKAIDVMRDNSISQIPVFDSSRVVGILTEDGLAKVMVEKEEEDLKNMHVAQVMEPPPPIVDVSTPAKALIPLVRFAKCILVSEKGNVIGIVTITDTLKMVE</sequence>
<dbReference type="InterPro" id="IPR046342">
    <property type="entry name" value="CBS_dom_sf"/>
</dbReference>
<dbReference type="InParanoid" id="K0IN22"/>
<gene>
    <name evidence="5" type="ordered locus">Ngar_c16860</name>
</gene>
<dbReference type="AlphaFoldDB" id="K0IN22"/>
<dbReference type="Pfam" id="PF00571">
    <property type="entry name" value="CBS"/>
    <property type="match status" value="2"/>
</dbReference>
<dbReference type="SMART" id="SM00116">
    <property type="entry name" value="CBS"/>
    <property type="match status" value="1"/>
</dbReference>
<dbReference type="SUPFAM" id="SSF54631">
    <property type="entry name" value="CBS-domain pair"/>
    <property type="match status" value="1"/>
</dbReference>
<dbReference type="Proteomes" id="UP000008037">
    <property type="component" value="Chromosome"/>
</dbReference>
<dbReference type="PANTHER" id="PTHR43080">
    <property type="entry name" value="CBS DOMAIN-CONTAINING PROTEIN CBSX3, MITOCHONDRIAL"/>
    <property type="match status" value="1"/>
</dbReference>
<reference evidence="5 6" key="1">
    <citation type="journal article" date="2012" name="Environ. Microbiol.">
        <title>The genome of the ammonia-oxidizing Candidatus Nitrososphaera gargensis: insights into metabolic versatility and environmental adaptations.</title>
        <authorList>
            <person name="Spang A."/>
            <person name="Poehlein A."/>
            <person name="Offre P."/>
            <person name="Zumbragel S."/>
            <person name="Haider S."/>
            <person name="Rychlik N."/>
            <person name="Nowka B."/>
            <person name="Schmeisser C."/>
            <person name="Lebedeva E.V."/>
            <person name="Rattei T."/>
            <person name="Bohm C."/>
            <person name="Schmid M."/>
            <person name="Galushko A."/>
            <person name="Hatzenpichler R."/>
            <person name="Weinmaier T."/>
            <person name="Daniel R."/>
            <person name="Schleper C."/>
            <person name="Spieck E."/>
            <person name="Streit W."/>
            <person name="Wagner M."/>
        </authorList>
    </citation>
    <scope>NUCLEOTIDE SEQUENCE [LARGE SCALE GENOMIC DNA]</scope>
    <source>
        <strain evidence="6">Ga9.2</strain>
    </source>
</reference>
<name>K0IN22_NITGG</name>
<dbReference type="PROSITE" id="PS51371">
    <property type="entry name" value="CBS"/>
    <property type="match status" value="1"/>
</dbReference>
<organism evidence="5 6">
    <name type="scientific">Nitrososphaera gargensis (strain Ga9.2)</name>
    <dbReference type="NCBI Taxonomy" id="1237085"/>
    <lineage>
        <taxon>Archaea</taxon>
        <taxon>Nitrososphaerota</taxon>
        <taxon>Nitrososphaeria</taxon>
        <taxon>Nitrososphaerales</taxon>
        <taxon>Nitrososphaeraceae</taxon>
        <taxon>Nitrososphaera</taxon>
    </lineage>
</organism>
<protein>
    <submittedName>
        <fullName evidence="5">Putative transcriptional regulator, XRE family</fullName>
    </submittedName>
</protein>
<dbReference type="GO" id="GO:0003677">
    <property type="term" value="F:DNA binding"/>
    <property type="evidence" value="ECO:0007669"/>
    <property type="project" value="InterPro"/>
</dbReference>
<dbReference type="RefSeq" id="WP_015019156.1">
    <property type="nucleotide sequence ID" value="NC_018719.1"/>
</dbReference>
<dbReference type="EMBL" id="CP002408">
    <property type="protein sequence ID" value="AFU58619.1"/>
    <property type="molecule type" value="Genomic_DNA"/>
</dbReference>
<feature type="domain" description="HTH cro/C1-type" evidence="3">
    <location>
        <begin position="8"/>
        <end position="61"/>
    </location>
</feature>
<dbReference type="STRING" id="1237085.Ngar_c16860"/>
<dbReference type="HOGENOM" id="CLU_116133_0_0_2"/>
<dbReference type="GeneID" id="13795549"/>
<evidence type="ECO:0000256" key="1">
    <source>
        <dbReference type="ARBA" id="ARBA00023122"/>
    </source>
</evidence>
<dbReference type="OrthoDB" id="30763at2157"/>
<dbReference type="PATRIC" id="fig|1237085.11.peg.1664"/>
<keyword evidence="1 2" id="KW-0129">CBS domain</keyword>
<dbReference type="InterPro" id="IPR001387">
    <property type="entry name" value="Cro/C1-type_HTH"/>
</dbReference>
<dbReference type="InterPro" id="IPR051257">
    <property type="entry name" value="Diverse_CBS-Domain"/>
</dbReference>
<dbReference type="InterPro" id="IPR000644">
    <property type="entry name" value="CBS_dom"/>
</dbReference>
<evidence type="ECO:0000259" key="3">
    <source>
        <dbReference type="PROSITE" id="PS50943"/>
    </source>
</evidence>
<dbReference type="PROSITE" id="PS50943">
    <property type="entry name" value="HTH_CROC1"/>
    <property type="match status" value="1"/>
</dbReference>
<dbReference type="Gene3D" id="1.10.260.40">
    <property type="entry name" value="lambda repressor-like DNA-binding domains"/>
    <property type="match status" value="1"/>
</dbReference>
<dbReference type="KEGG" id="nga:Ngar_c16860"/>
<dbReference type="Pfam" id="PF01381">
    <property type="entry name" value="HTH_3"/>
    <property type="match status" value="1"/>
</dbReference>
<keyword evidence="6" id="KW-1185">Reference proteome</keyword>
<dbReference type="Gene3D" id="3.10.580.10">
    <property type="entry name" value="CBS-domain"/>
    <property type="match status" value="1"/>
</dbReference>
<dbReference type="InterPro" id="IPR017158">
    <property type="entry name" value="Tscrpt-reg_CBS-contain_prd"/>
</dbReference>
<accession>K0IN22</accession>
<dbReference type="SUPFAM" id="SSF47413">
    <property type="entry name" value="lambda repressor-like DNA-binding domains"/>
    <property type="match status" value="1"/>
</dbReference>
<feature type="domain" description="CBS" evidence="4">
    <location>
        <begin position="70"/>
        <end position="127"/>
    </location>
</feature>
<dbReference type="InterPro" id="IPR010982">
    <property type="entry name" value="Lambda_DNA-bd_dom_sf"/>
</dbReference>
<evidence type="ECO:0000313" key="6">
    <source>
        <dbReference type="Proteomes" id="UP000008037"/>
    </source>
</evidence>
<evidence type="ECO:0000259" key="4">
    <source>
        <dbReference type="PROSITE" id="PS51371"/>
    </source>
</evidence>
<proteinExistence type="predicted"/>
<dbReference type="SMART" id="SM00530">
    <property type="entry name" value="HTH_XRE"/>
    <property type="match status" value="1"/>
</dbReference>
<dbReference type="CDD" id="cd02205">
    <property type="entry name" value="CBS_pair_SF"/>
    <property type="match status" value="1"/>
</dbReference>
<evidence type="ECO:0000313" key="5">
    <source>
        <dbReference type="EMBL" id="AFU58619.1"/>
    </source>
</evidence>
<dbReference type="PIRSF" id="PIRSF037253">
    <property type="entry name" value="HTH_CBS_prd"/>
    <property type="match status" value="1"/>
</dbReference>
<dbReference type="PANTHER" id="PTHR43080:SF4">
    <property type="entry name" value="CRO-LIKE PROTEIN"/>
    <property type="match status" value="1"/>
</dbReference>
<dbReference type="BioCyc" id="CNIT1237085:G1324-1684-MONOMER"/>
<evidence type="ECO:0000256" key="2">
    <source>
        <dbReference type="PROSITE-ProRule" id="PRU00703"/>
    </source>
</evidence>